<name>A0A371DMK4_9APHY</name>
<evidence type="ECO:0000256" key="2">
    <source>
        <dbReference type="SAM" id="Phobius"/>
    </source>
</evidence>
<dbReference type="EMBL" id="KZ857386">
    <property type="protein sequence ID" value="RDX53736.1"/>
    <property type="molecule type" value="Genomic_DNA"/>
</dbReference>
<reference evidence="4 5" key="1">
    <citation type="journal article" date="2018" name="Biotechnol. Biofuels">
        <title>Integrative visual omics of the white-rot fungus Polyporus brumalis exposes the biotechnological potential of its oxidative enzymes for delignifying raw plant biomass.</title>
        <authorList>
            <person name="Miyauchi S."/>
            <person name="Rancon A."/>
            <person name="Drula E."/>
            <person name="Hage H."/>
            <person name="Chaduli D."/>
            <person name="Favel A."/>
            <person name="Grisel S."/>
            <person name="Henrissat B."/>
            <person name="Herpoel-Gimbert I."/>
            <person name="Ruiz-Duenas F.J."/>
            <person name="Chevret D."/>
            <person name="Hainaut M."/>
            <person name="Lin J."/>
            <person name="Wang M."/>
            <person name="Pangilinan J."/>
            <person name="Lipzen A."/>
            <person name="Lesage-Meessen L."/>
            <person name="Navarro D."/>
            <person name="Riley R."/>
            <person name="Grigoriev I.V."/>
            <person name="Zhou S."/>
            <person name="Raouche S."/>
            <person name="Rosso M.N."/>
        </authorList>
    </citation>
    <scope>NUCLEOTIDE SEQUENCE [LARGE SCALE GENOMIC DNA]</scope>
    <source>
        <strain evidence="4 5">BRFM 1820</strain>
    </source>
</reference>
<proteinExistence type="predicted"/>
<keyword evidence="2" id="KW-0472">Membrane</keyword>
<feature type="transmembrane region" description="Helical" evidence="2">
    <location>
        <begin position="283"/>
        <end position="307"/>
    </location>
</feature>
<dbReference type="Gene3D" id="2.60.120.260">
    <property type="entry name" value="Galactose-binding domain-like"/>
    <property type="match status" value="1"/>
</dbReference>
<keyword evidence="5" id="KW-1185">Reference proteome</keyword>
<dbReference type="Proteomes" id="UP000256964">
    <property type="component" value="Unassembled WGS sequence"/>
</dbReference>
<sequence>MLLSTALFLSVTLVRSLKTNRTLDDEQQDSEIGTLPSYSPSADGWSQGAKCPACGVNVGNVDLEQVHDGTWHDGTYRPGGDPLTITVTFTGTAVYVYNILANNILPTITFTNISFYLDGDYVEQFIHAPDDSSIMQYNVLVFHAPDLANAPHTLLMSASGDDISLILFDYLLYTVDDSPASQPSPSSIAVSKTPSSPARTSLAGSTSAETVDTVTSTILSTELASLSTTAEGGAALTSASIPPSSPTKDSTIHPATTFLMSSSTSTIAPTRSPTISGGFAHSMWPAAGAALLGCIGLLALVCMAFWLRRRHQRSESQKVGPSNSVELLLNEDFDGLPNGGPGSPCGVIL</sequence>
<keyword evidence="2" id="KW-0812">Transmembrane</keyword>
<accession>A0A371DMK4</accession>
<dbReference type="STRING" id="139420.A0A371DMK4"/>
<organism evidence="4 5">
    <name type="scientific">Lentinus brumalis</name>
    <dbReference type="NCBI Taxonomy" id="2498619"/>
    <lineage>
        <taxon>Eukaryota</taxon>
        <taxon>Fungi</taxon>
        <taxon>Dikarya</taxon>
        <taxon>Basidiomycota</taxon>
        <taxon>Agaricomycotina</taxon>
        <taxon>Agaricomycetes</taxon>
        <taxon>Polyporales</taxon>
        <taxon>Polyporaceae</taxon>
        <taxon>Lentinus</taxon>
    </lineage>
</organism>
<protein>
    <recommendedName>
        <fullName evidence="6">C2H2-type domain-containing protein</fullName>
    </recommendedName>
</protein>
<feature type="signal peptide" evidence="3">
    <location>
        <begin position="1"/>
        <end position="16"/>
    </location>
</feature>
<keyword evidence="2" id="KW-1133">Transmembrane helix</keyword>
<feature type="region of interest" description="Disordered" evidence="1">
    <location>
        <begin position="180"/>
        <end position="207"/>
    </location>
</feature>
<evidence type="ECO:0000313" key="4">
    <source>
        <dbReference type="EMBL" id="RDX53736.1"/>
    </source>
</evidence>
<dbReference type="CDD" id="cd12087">
    <property type="entry name" value="TM_EGFR-like"/>
    <property type="match status" value="1"/>
</dbReference>
<gene>
    <name evidence="4" type="ORF">OH76DRAFT_1398856</name>
</gene>
<evidence type="ECO:0000256" key="1">
    <source>
        <dbReference type="SAM" id="MobiDB-lite"/>
    </source>
</evidence>
<evidence type="ECO:0008006" key="6">
    <source>
        <dbReference type="Google" id="ProtNLM"/>
    </source>
</evidence>
<feature type="compositionally biased region" description="Low complexity" evidence="1">
    <location>
        <begin position="180"/>
        <end position="191"/>
    </location>
</feature>
<keyword evidence="3" id="KW-0732">Signal</keyword>
<dbReference type="OrthoDB" id="3270641at2759"/>
<dbReference type="AlphaFoldDB" id="A0A371DMK4"/>
<feature type="compositionally biased region" description="Polar residues" evidence="1">
    <location>
        <begin position="192"/>
        <end position="207"/>
    </location>
</feature>
<evidence type="ECO:0000256" key="3">
    <source>
        <dbReference type="SAM" id="SignalP"/>
    </source>
</evidence>
<evidence type="ECO:0000313" key="5">
    <source>
        <dbReference type="Proteomes" id="UP000256964"/>
    </source>
</evidence>
<feature type="chain" id="PRO_5017026811" description="C2H2-type domain-containing protein" evidence="3">
    <location>
        <begin position="17"/>
        <end position="349"/>
    </location>
</feature>